<name>A0A2Z4MBX4_BREBE</name>
<evidence type="ECO:0000313" key="2">
    <source>
        <dbReference type="Proteomes" id="UP000036061"/>
    </source>
</evidence>
<dbReference type="EMBL" id="CP030117">
    <property type="protein sequence ID" value="AWX53983.1"/>
    <property type="molecule type" value="Genomic_DNA"/>
</dbReference>
<reference evidence="1 2" key="1">
    <citation type="journal article" date="2015" name="Genome Announc.">
        <title>Draft Genome Sequence of Brevibacillus brevis DZQ7, a Plant Growth-Promoting Rhizobacterium with Broad-Spectrum Antimicrobial Activity.</title>
        <authorList>
            <person name="Hou Q."/>
            <person name="Wang C."/>
            <person name="Hou X."/>
            <person name="Xia Z."/>
            <person name="Ye J."/>
            <person name="Liu K."/>
            <person name="Liu H."/>
            <person name="Wang J."/>
            <person name="Guo H."/>
            <person name="Yu X."/>
            <person name="Yang Y."/>
            <person name="Du B."/>
            <person name="Ding Y."/>
        </authorList>
    </citation>
    <scope>NUCLEOTIDE SEQUENCE [LARGE SCALE GENOMIC DNA]</scope>
    <source>
        <strain evidence="1 2">DZQ7</strain>
    </source>
</reference>
<evidence type="ECO:0000313" key="1">
    <source>
        <dbReference type="EMBL" id="AWX53983.1"/>
    </source>
</evidence>
<sequence length="105" mass="12627">MKELDMIKKIIEKRTSLHPDDPRIVECWGELTEIFSRNEQFVMDVLEQCSEEEIFWLSEIFEDISLYLQSSSFIRFLRSIQKKYPNIDIELDIQYAEKVLEDKSC</sequence>
<accession>A0A2Z4MBX4</accession>
<dbReference type="AlphaFoldDB" id="A0A2Z4MBX4"/>
<proteinExistence type="predicted"/>
<dbReference type="RefSeq" id="WP_048036145.1">
    <property type="nucleotide sequence ID" value="NZ_CP030117.1"/>
</dbReference>
<dbReference type="Proteomes" id="UP000036061">
    <property type="component" value="Chromosome"/>
</dbReference>
<protein>
    <submittedName>
        <fullName evidence="1">Uncharacterized protein</fullName>
    </submittedName>
</protein>
<organism evidence="1 2">
    <name type="scientific">Brevibacillus brevis</name>
    <name type="common">Bacillus brevis</name>
    <dbReference type="NCBI Taxonomy" id="1393"/>
    <lineage>
        <taxon>Bacteria</taxon>
        <taxon>Bacillati</taxon>
        <taxon>Bacillota</taxon>
        <taxon>Bacilli</taxon>
        <taxon>Bacillales</taxon>
        <taxon>Paenibacillaceae</taxon>
        <taxon>Brevibacillus</taxon>
    </lineage>
</organism>
<gene>
    <name evidence="1" type="ORF">AB432_002425</name>
</gene>